<dbReference type="Gene3D" id="3.40.50.300">
    <property type="entry name" value="P-loop containing nucleotide triphosphate hydrolases"/>
    <property type="match status" value="1"/>
</dbReference>
<dbReference type="PANTHER" id="PTHR21089">
    <property type="entry name" value="SHIKIMATE DEHYDROGENASE"/>
    <property type="match status" value="1"/>
</dbReference>
<comment type="caution">
    <text evidence="7">The sequence shown here is derived from an EMBL/GenBank/DDBJ whole genome shotgun (WGS) entry which is preliminary data.</text>
</comment>
<dbReference type="OrthoDB" id="4415835at2759"/>
<dbReference type="Gene3D" id="3.40.50.720">
    <property type="entry name" value="NAD(P)-binding Rossmann-like Domain"/>
    <property type="match status" value="1"/>
</dbReference>
<dbReference type="InterPro" id="IPR001381">
    <property type="entry name" value="DHquinase_I"/>
</dbReference>
<dbReference type="GO" id="GO:0003855">
    <property type="term" value="F:3-dehydroquinate dehydratase activity"/>
    <property type="evidence" value="ECO:0007669"/>
    <property type="project" value="InterPro"/>
</dbReference>
<dbReference type="Pfam" id="PF01488">
    <property type="entry name" value="Shikimate_DH"/>
    <property type="match status" value="1"/>
</dbReference>
<dbReference type="Gene3D" id="3.20.20.70">
    <property type="entry name" value="Aldolase class I"/>
    <property type="match status" value="1"/>
</dbReference>
<feature type="compositionally biased region" description="Low complexity" evidence="3">
    <location>
        <begin position="672"/>
        <end position="684"/>
    </location>
</feature>
<proteinExistence type="inferred from homology"/>
<evidence type="ECO:0000256" key="2">
    <source>
        <dbReference type="ARBA" id="ARBA00009349"/>
    </source>
</evidence>
<protein>
    <submittedName>
        <fullName evidence="7">Type I 3-dehydroquinase-domain-containing protein</fullName>
    </submittedName>
</protein>
<dbReference type="InterPro" id="IPR041121">
    <property type="entry name" value="SDH_C"/>
</dbReference>
<dbReference type="InterPro" id="IPR013785">
    <property type="entry name" value="Aldolase_TIM"/>
</dbReference>
<feature type="domain" description="Quinate/shikimate 5-dehydrogenase/glutamyl-tRNA reductase" evidence="4">
    <location>
        <begin position="611"/>
        <end position="669"/>
    </location>
</feature>
<dbReference type="Gene3D" id="3.40.50.10860">
    <property type="entry name" value="Leucine Dehydrogenase, chain A, domain 1"/>
    <property type="match status" value="1"/>
</dbReference>
<dbReference type="InterPro" id="IPR022893">
    <property type="entry name" value="Shikimate_DH_fam"/>
</dbReference>
<dbReference type="Pfam" id="PF08501">
    <property type="entry name" value="Shikimate_dh_N"/>
    <property type="match status" value="1"/>
</dbReference>
<dbReference type="SUPFAM" id="SSF53223">
    <property type="entry name" value="Aminoacid dehydrogenase-like, N-terminal domain"/>
    <property type="match status" value="1"/>
</dbReference>
<dbReference type="Proteomes" id="UP000813444">
    <property type="component" value="Unassembled WGS sequence"/>
</dbReference>
<dbReference type="PANTHER" id="PTHR21089:SF1">
    <property type="entry name" value="BIFUNCTIONAL 3-DEHYDROQUINATE DEHYDRATASE_SHIKIMATE DEHYDROGENASE, CHLOROPLASTIC"/>
    <property type="match status" value="1"/>
</dbReference>
<organism evidence="7 8">
    <name type="scientific">Stachybotrys elegans</name>
    <dbReference type="NCBI Taxonomy" id="80388"/>
    <lineage>
        <taxon>Eukaryota</taxon>
        <taxon>Fungi</taxon>
        <taxon>Dikarya</taxon>
        <taxon>Ascomycota</taxon>
        <taxon>Pezizomycotina</taxon>
        <taxon>Sordariomycetes</taxon>
        <taxon>Hypocreomycetidae</taxon>
        <taxon>Hypocreales</taxon>
        <taxon>Stachybotryaceae</taxon>
        <taxon>Stachybotrys</taxon>
    </lineage>
</organism>
<dbReference type="SUPFAM" id="SSF52540">
    <property type="entry name" value="P-loop containing nucleoside triphosphate hydrolases"/>
    <property type="match status" value="1"/>
</dbReference>
<dbReference type="SUPFAM" id="SSF51569">
    <property type="entry name" value="Aldolase"/>
    <property type="match status" value="1"/>
</dbReference>
<evidence type="ECO:0000256" key="3">
    <source>
        <dbReference type="SAM" id="MobiDB-lite"/>
    </source>
</evidence>
<feature type="domain" description="SDH C-terminal" evidence="6">
    <location>
        <begin position="773"/>
        <end position="802"/>
    </location>
</feature>
<dbReference type="InterPro" id="IPR046346">
    <property type="entry name" value="Aminoacid_DH-like_N_sf"/>
</dbReference>
<dbReference type="Pfam" id="PF18317">
    <property type="entry name" value="SDH_C"/>
    <property type="match status" value="1"/>
</dbReference>
<comment type="similarity">
    <text evidence="1">In the 2nd section; belongs to the type-I 3-dehydroquinase family.</text>
</comment>
<evidence type="ECO:0000259" key="4">
    <source>
        <dbReference type="Pfam" id="PF01488"/>
    </source>
</evidence>
<accession>A0A8K0T9K9</accession>
<reference evidence="7" key="1">
    <citation type="journal article" date="2021" name="Nat. Commun.">
        <title>Genetic determinants of endophytism in the Arabidopsis root mycobiome.</title>
        <authorList>
            <person name="Mesny F."/>
            <person name="Miyauchi S."/>
            <person name="Thiergart T."/>
            <person name="Pickel B."/>
            <person name="Atanasova L."/>
            <person name="Karlsson M."/>
            <person name="Huettel B."/>
            <person name="Barry K.W."/>
            <person name="Haridas S."/>
            <person name="Chen C."/>
            <person name="Bauer D."/>
            <person name="Andreopoulos W."/>
            <person name="Pangilinan J."/>
            <person name="LaButti K."/>
            <person name="Riley R."/>
            <person name="Lipzen A."/>
            <person name="Clum A."/>
            <person name="Drula E."/>
            <person name="Henrissat B."/>
            <person name="Kohler A."/>
            <person name="Grigoriev I.V."/>
            <person name="Martin F.M."/>
            <person name="Hacquard S."/>
        </authorList>
    </citation>
    <scope>NUCLEOTIDE SEQUENCE</scope>
    <source>
        <strain evidence="7">MPI-CAGE-CH-0235</strain>
    </source>
</reference>
<gene>
    <name evidence="7" type="ORF">B0I35DRAFT_346263</name>
</gene>
<sequence length="812" mass="89254">MPIPASTTESDRINAVARDQDASILLLGIRGTGKTSLGLLAASCINFGLVDADQQFYHATGMSRAAYLARCGLDEYRRHELESMRLLLKQNPTRCIIVCGPGSAEGTGQQLLRDLGRLHPIIHVMRDAEDIARYLRTPDVAHVARLSELASTTYRAASHYEFYNLSEPLESECHAASLQSHPSLMLKNVEQDFLSLIHSIRCQIARPRILQARNILSFIPPEARNFTYALTIPLQCISEISLRLRTTDLAVDAVEIVIELDELLPERQSFNDATATRLTKEYYTLRRNVRLPVIIHVSIPSSTSSSLKSLWSAYLQVVGHALRLAPEYLTLDLRCEPSAARSLVAQKGSSKIIGHFFDPYPDDGAWESPSRMQLLATAAEWECDLVRLCQLAASRSDNDAIQSFRQQARRLHSKLPIIAYNAGILGRQSSFSNPILTPVTHRLVEEAATTATSRYLRPLLTLQEAQNALYSSFALDRLVFGIFGSAVRSTMSPPMHNAAFAFCNMPHTYEIYQSSSLSDLGPIVQNPYFGGASISAPFKKEIFSVLHHVSPEAQAIGAVNTIIPLRSAGLETLVDRNKAGPVVGLFGDNTDWIGLHSCISRNLSPANAANNRKTALILGAGGMAQAAIYAAVRLGVNTILIHNRTLSRAKRIAEQFDGRTFSIPNVNTLRASPNSSPSPSTSNTQKTKPVSVHVIPSMNEPWPAGYEPPTIIISSIARVSVNGEPKADNRLPEAWLSSPTGGVAVELAYAPLETPLLEQVRALSHRRWIAVHGLEVLPEQAYAQFELFTGRPAPRRLMEGQILQHLGDSERI</sequence>
<evidence type="ECO:0000259" key="6">
    <source>
        <dbReference type="Pfam" id="PF18317"/>
    </source>
</evidence>
<comment type="similarity">
    <text evidence="2">In the N-terminal section; belongs to the shikimate kinase family.</text>
</comment>
<name>A0A8K0T9K9_9HYPO</name>
<feature type="domain" description="Shikimate dehydrogenase substrate binding N-terminal" evidence="5">
    <location>
        <begin position="482"/>
        <end position="562"/>
    </location>
</feature>
<dbReference type="InterPro" id="IPR031322">
    <property type="entry name" value="Shikimate/glucono_kinase"/>
</dbReference>
<dbReference type="AlphaFoldDB" id="A0A8K0T9K9"/>
<dbReference type="EMBL" id="JAGPNK010000001">
    <property type="protein sequence ID" value="KAH7329724.1"/>
    <property type="molecule type" value="Genomic_DNA"/>
</dbReference>
<feature type="region of interest" description="Disordered" evidence="3">
    <location>
        <begin position="664"/>
        <end position="689"/>
    </location>
</feature>
<dbReference type="GO" id="GO:0019632">
    <property type="term" value="P:shikimate metabolic process"/>
    <property type="evidence" value="ECO:0007669"/>
    <property type="project" value="TreeGrafter"/>
</dbReference>
<evidence type="ECO:0000259" key="5">
    <source>
        <dbReference type="Pfam" id="PF08501"/>
    </source>
</evidence>
<keyword evidence="8" id="KW-1185">Reference proteome</keyword>
<dbReference type="InterPro" id="IPR036291">
    <property type="entry name" value="NAD(P)-bd_dom_sf"/>
</dbReference>
<evidence type="ECO:0000313" key="7">
    <source>
        <dbReference type="EMBL" id="KAH7329724.1"/>
    </source>
</evidence>
<dbReference type="Pfam" id="PF01487">
    <property type="entry name" value="DHquinase_I"/>
    <property type="match status" value="1"/>
</dbReference>
<dbReference type="SUPFAM" id="SSF51735">
    <property type="entry name" value="NAD(P)-binding Rossmann-fold domains"/>
    <property type="match status" value="1"/>
</dbReference>
<dbReference type="InterPro" id="IPR027417">
    <property type="entry name" value="P-loop_NTPase"/>
</dbReference>
<dbReference type="InterPro" id="IPR013708">
    <property type="entry name" value="Shikimate_DH-bd_N"/>
</dbReference>
<evidence type="ECO:0000313" key="8">
    <source>
        <dbReference type="Proteomes" id="UP000813444"/>
    </source>
</evidence>
<dbReference type="CDD" id="cd00502">
    <property type="entry name" value="DHQase_I"/>
    <property type="match status" value="1"/>
</dbReference>
<dbReference type="CDD" id="cd01065">
    <property type="entry name" value="NAD_bind_Shikimate_DH"/>
    <property type="match status" value="1"/>
</dbReference>
<dbReference type="InterPro" id="IPR006151">
    <property type="entry name" value="Shikm_DH/Glu-tRNA_Rdtase"/>
</dbReference>
<evidence type="ECO:0000256" key="1">
    <source>
        <dbReference type="ARBA" id="ARBA00006477"/>
    </source>
</evidence>
<dbReference type="GO" id="GO:0004764">
    <property type="term" value="F:shikimate 3-dehydrogenase (NADP+) activity"/>
    <property type="evidence" value="ECO:0007669"/>
    <property type="project" value="InterPro"/>
</dbReference>
<dbReference type="Pfam" id="PF01202">
    <property type="entry name" value="SKI"/>
    <property type="match status" value="1"/>
</dbReference>
<dbReference type="GO" id="GO:0009423">
    <property type="term" value="P:chorismate biosynthetic process"/>
    <property type="evidence" value="ECO:0007669"/>
    <property type="project" value="TreeGrafter"/>
</dbReference>